<dbReference type="EMBL" id="CP086363">
    <property type="protein sequence ID" value="UNI23981.1"/>
    <property type="molecule type" value="Genomic_DNA"/>
</dbReference>
<dbReference type="SUPFAM" id="SSF53067">
    <property type="entry name" value="Actin-like ATPase domain"/>
    <property type="match status" value="2"/>
</dbReference>
<evidence type="ECO:0008006" key="3">
    <source>
        <dbReference type="Google" id="ProtNLM"/>
    </source>
</evidence>
<accession>A0A9Q8QRI6</accession>
<dbReference type="Proteomes" id="UP000829364">
    <property type="component" value="Chromosome 10"/>
</dbReference>
<dbReference type="RefSeq" id="XP_047847462.1">
    <property type="nucleotide sequence ID" value="XM_047991450.1"/>
</dbReference>
<dbReference type="PANTHER" id="PTHR42749:SF1">
    <property type="entry name" value="CELL SHAPE-DETERMINING PROTEIN MREB"/>
    <property type="match status" value="1"/>
</dbReference>
<keyword evidence="2" id="KW-1185">Reference proteome</keyword>
<evidence type="ECO:0000313" key="1">
    <source>
        <dbReference type="EMBL" id="UNI23981.1"/>
    </source>
</evidence>
<dbReference type="CDD" id="cd10170">
    <property type="entry name" value="ASKHA_NBD_HSP70"/>
    <property type="match status" value="1"/>
</dbReference>
<dbReference type="GeneID" id="72071710"/>
<dbReference type="Gene3D" id="3.90.640.10">
    <property type="entry name" value="Actin, Chain A, domain 4"/>
    <property type="match status" value="1"/>
</dbReference>
<proteinExistence type="predicted"/>
<sequence length="614" mass="68387">MAEKPDVVVSIDLGTTFTGVAWRTPRTPIQVINDWPGSGDRGERKVPTTLIYNADDTLSSWGFMCADDDDNAPGKTRREFFKIFIDEATIAAAQRQGLLHAPKSTADAQRYATDYLREVYGHVKETVEMQLGRRHFGGGWANMAVTFLFSVPTTWTRMEIINTFKAIIRDAGFGIEGPRHTAQVDLTEAEAAAVATLKTSALQFDTGSLFLTVDAGGGTTDLSLMRVTSTDVACPRMSQVSAVKGVGIGSTLIDRAFIRLVSQRLAAWPDDQSQLPANLATRMAQSHHFRIVKHKFGEKVYMQPTFKIQVEGVSHDFSHPGMGIENGRMVFTMQEIQGLFDAQFEGVMKRIMEQLDWLSENGSSEQVNFIILSGGLGSSAYIRERMQRQLLSVPHPNATRAAVVPCQDPQLVVVRGLLLDHQQKMETGNLSVLATRVARASYGVVVKEAYSPAYHFHEDVIQDPFDSKKQWAVNQIQWLIRKGDHIDPNRPLFKSFEFHLSEKDTTRCWDAEIVISLNEASHLPSSLKQAGVTKLCHVRSNLSGVQQHQLILKRKRGAFFRKGSKFYICAFDIRVIVAPADLRFELWFDGQKFSGNHEPVGIKWDAAGARVGSS</sequence>
<dbReference type="Gene3D" id="3.30.420.40">
    <property type="match status" value="2"/>
</dbReference>
<protein>
    <recommendedName>
        <fullName evidence="3">Hsp70 family chaperone</fullName>
    </recommendedName>
</protein>
<reference evidence="1" key="1">
    <citation type="submission" date="2021-11" db="EMBL/GenBank/DDBJ databases">
        <title>Purpureocillium_takamizusanense_genome.</title>
        <authorList>
            <person name="Nguyen N.-H."/>
        </authorList>
    </citation>
    <scope>NUCLEOTIDE SEQUENCE</scope>
    <source>
        <strain evidence="1">PT3</strain>
    </source>
</reference>
<evidence type="ECO:0000313" key="2">
    <source>
        <dbReference type="Proteomes" id="UP000829364"/>
    </source>
</evidence>
<organism evidence="1 2">
    <name type="scientific">Purpureocillium takamizusanense</name>
    <dbReference type="NCBI Taxonomy" id="2060973"/>
    <lineage>
        <taxon>Eukaryota</taxon>
        <taxon>Fungi</taxon>
        <taxon>Dikarya</taxon>
        <taxon>Ascomycota</taxon>
        <taxon>Pezizomycotina</taxon>
        <taxon>Sordariomycetes</taxon>
        <taxon>Hypocreomycetidae</taxon>
        <taxon>Hypocreales</taxon>
        <taxon>Ophiocordycipitaceae</taxon>
        <taxon>Purpureocillium</taxon>
    </lineage>
</organism>
<dbReference type="PANTHER" id="PTHR42749">
    <property type="entry name" value="CELL SHAPE-DETERMINING PROTEIN MREB"/>
    <property type="match status" value="1"/>
</dbReference>
<gene>
    <name evidence="1" type="ORF">JDV02_009765</name>
</gene>
<name>A0A9Q8QRI6_9HYPO</name>
<dbReference type="AlphaFoldDB" id="A0A9Q8QRI6"/>
<dbReference type="InterPro" id="IPR043129">
    <property type="entry name" value="ATPase_NBD"/>
</dbReference>
<dbReference type="OrthoDB" id="2394218at2759"/>